<evidence type="ECO:0000256" key="5">
    <source>
        <dbReference type="ARBA" id="ARBA00022694"/>
    </source>
</evidence>
<keyword evidence="6" id="KW-0521">NADP</keyword>
<dbReference type="Proteomes" id="UP000027982">
    <property type="component" value="Chromosome"/>
</dbReference>
<dbReference type="GO" id="GO:0000049">
    <property type="term" value="F:tRNA binding"/>
    <property type="evidence" value="ECO:0007669"/>
    <property type="project" value="UniProtKB-KW"/>
</dbReference>
<dbReference type="PANTHER" id="PTHR11082:SF26">
    <property type="entry name" value="TRNA-DIHYDROURIDINE(16) SYNTHASE"/>
    <property type="match status" value="1"/>
</dbReference>
<evidence type="ECO:0000313" key="13">
    <source>
        <dbReference type="EMBL" id="AIE84861.1"/>
    </source>
</evidence>
<evidence type="ECO:0000256" key="11">
    <source>
        <dbReference type="PIRSR" id="PIRSR006621-2"/>
    </source>
</evidence>
<proteinExistence type="inferred from homology"/>
<dbReference type="PIRSF" id="PIRSF006621">
    <property type="entry name" value="Dus"/>
    <property type="match status" value="1"/>
</dbReference>
<dbReference type="Pfam" id="PF01207">
    <property type="entry name" value="Dus"/>
    <property type="match status" value="1"/>
</dbReference>
<evidence type="ECO:0000256" key="4">
    <source>
        <dbReference type="ARBA" id="ARBA00022643"/>
    </source>
</evidence>
<evidence type="ECO:0000256" key="9">
    <source>
        <dbReference type="PIRNR" id="PIRNR006621"/>
    </source>
</evidence>
<gene>
    <name evidence="13" type="ORF">OP10G_1493</name>
</gene>
<dbReference type="InterPro" id="IPR032886">
    <property type="entry name" value="DusC"/>
</dbReference>
<accession>A0A068NN21</accession>
<evidence type="ECO:0000256" key="3">
    <source>
        <dbReference type="ARBA" id="ARBA00022630"/>
    </source>
</evidence>
<dbReference type="eggNOG" id="COG0042">
    <property type="taxonomic scope" value="Bacteria"/>
</dbReference>
<keyword evidence="5 9" id="KW-0819">tRNA processing</keyword>
<dbReference type="EMBL" id="CP007139">
    <property type="protein sequence ID" value="AIE84861.1"/>
    <property type="molecule type" value="Genomic_DNA"/>
</dbReference>
<keyword evidence="14" id="KW-1185">Reference proteome</keyword>
<keyword evidence="2" id="KW-0820">tRNA-binding</keyword>
<comment type="function">
    <text evidence="9">Catalyzes the synthesis of 5,6-dihydrouridine (D), a modified base found in the D-loop of most tRNAs, via the reduction of the C5-C6 double bond in target uridines.</text>
</comment>
<evidence type="ECO:0000256" key="2">
    <source>
        <dbReference type="ARBA" id="ARBA00022555"/>
    </source>
</evidence>
<evidence type="ECO:0000256" key="6">
    <source>
        <dbReference type="ARBA" id="ARBA00022857"/>
    </source>
</evidence>
<dbReference type="HOGENOM" id="CLU_013299_0_4_0"/>
<evidence type="ECO:0000313" key="14">
    <source>
        <dbReference type="Proteomes" id="UP000027982"/>
    </source>
</evidence>
<organism evidence="13 14">
    <name type="scientific">Fimbriimonas ginsengisoli Gsoil 348</name>
    <dbReference type="NCBI Taxonomy" id="661478"/>
    <lineage>
        <taxon>Bacteria</taxon>
        <taxon>Bacillati</taxon>
        <taxon>Armatimonadota</taxon>
        <taxon>Fimbriimonadia</taxon>
        <taxon>Fimbriimonadales</taxon>
        <taxon>Fimbriimonadaceae</taxon>
        <taxon>Fimbriimonas</taxon>
    </lineage>
</organism>
<keyword evidence="8 9" id="KW-0560">Oxidoreductase</keyword>
<keyword evidence="11" id="KW-0547">Nucleotide-binding</keyword>
<feature type="binding site" evidence="11">
    <location>
        <position position="174"/>
    </location>
    <ligand>
        <name>FMN</name>
        <dbReference type="ChEBI" id="CHEBI:58210"/>
    </ligand>
</feature>
<comment type="similarity">
    <text evidence="9">Belongs to the dus family.</text>
</comment>
<evidence type="ECO:0000256" key="1">
    <source>
        <dbReference type="ARBA" id="ARBA00001917"/>
    </source>
</evidence>
<comment type="cofactor">
    <cofactor evidence="1 9 11">
        <name>FMN</name>
        <dbReference type="ChEBI" id="CHEBI:58210"/>
    </cofactor>
</comment>
<dbReference type="InterPro" id="IPR013785">
    <property type="entry name" value="Aldolase_TIM"/>
</dbReference>
<evidence type="ECO:0000256" key="8">
    <source>
        <dbReference type="ARBA" id="ARBA00023002"/>
    </source>
</evidence>
<protein>
    <recommendedName>
        <fullName evidence="9">tRNA-dihydrouridine synthase</fullName>
        <ecNumber evidence="9">1.3.1.-</ecNumber>
    </recommendedName>
</protein>
<sequence>MLNPDVPALVLAPMEGITDAPMRALQGTTGAFTYAVSEFLRVSGDALPRKVFHRDIPELLNGGFTPTGLPVQVQLLGGDPGRMAVSAFVAVQAGARAVDINFGCPAPTVNRHDGGASLLKHPERICEIVAAVRHAVPPEVPVSAKLRLGWDSIDPIMENAEMATKGGASWITIHARTRLQGYLPPVHWKSIGQVREALGIPVVANGDIWTLDDFRRCQEETGCRHFMLGRGALADPTLPVQIAHALGLGGATSDTAWLPLLRRLVTFTEQGSGQPSTYTVMKLKQWLKIAHLRGSFAYFHDIKQARTLDEFFDCLKEAMDRPPVTTSDGGNQ</sequence>
<dbReference type="HAMAP" id="MF_02043">
    <property type="entry name" value="DusC_subfam"/>
    <property type="match status" value="1"/>
</dbReference>
<dbReference type="GO" id="GO:0050660">
    <property type="term" value="F:flavin adenine dinucleotide binding"/>
    <property type="evidence" value="ECO:0007669"/>
    <property type="project" value="InterPro"/>
</dbReference>
<feature type="binding site" evidence="11">
    <location>
        <position position="145"/>
    </location>
    <ligand>
        <name>FMN</name>
        <dbReference type="ChEBI" id="CHEBI:58210"/>
    </ligand>
</feature>
<dbReference type="RefSeq" id="WP_025226528.1">
    <property type="nucleotide sequence ID" value="NZ_CP007139.1"/>
</dbReference>
<dbReference type="OrthoDB" id="9764501at2"/>
<feature type="domain" description="DUS-like FMN-binding" evidence="12">
    <location>
        <begin position="11"/>
        <end position="246"/>
    </location>
</feature>
<feature type="active site" description="Proton donor" evidence="10">
    <location>
        <position position="104"/>
    </location>
</feature>
<keyword evidence="3 9" id="KW-0285">Flavoprotein</keyword>
<evidence type="ECO:0000259" key="12">
    <source>
        <dbReference type="Pfam" id="PF01207"/>
    </source>
</evidence>
<keyword evidence="7" id="KW-0694">RNA-binding</keyword>
<name>A0A068NN21_FIMGI</name>
<dbReference type="GO" id="GO:0017150">
    <property type="term" value="F:tRNA dihydrouridine synthase activity"/>
    <property type="evidence" value="ECO:0007669"/>
    <property type="project" value="InterPro"/>
</dbReference>
<dbReference type="KEGG" id="fgi:OP10G_1493"/>
<dbReference type="PROSITE" id="PS01136">
    <property type="entry name" value="UPF0034"/>
    <property type="match status" value="1"/>
</dbReference>
<dbReference type="CDD" id="cd02801">
    <property type="entry name" value="DUS_like_FMN"/>
    <property type="match status" value="1"/>
</dbReference>
<dbReference type="Gene3D" id="3.20.20.70">
    <property type="entry name" value="Aldolase class I"/>
    <property type="match status" value="1"/>
</dbReference>
<dbReference type="STRING" id="661478.OP10G_1493"/>
<dbReference type="InterPro" id="IPR035587">
    <property type="entry name" value="DUS-like_FMN-bd"/>
</dbReference>
<evidence type="ECO:0000256" key="10">
    <source>
        <dbReference type="PIRSR" id="PIRSR006621-1"/>
    </source>
</evidence>
<keyword evidence="4 9" id="KW-0288">FMN</keyword>
<feature type="binding site" evidence="11">
    <location>
        <begin position="229"/>
        <end position="230"/>
    </location>
    <ligand>
        <name>FMN</name>
        <dbReference type="ChEBI" id="CHEBI:58210"/>
    </ligand>
</feature>
<evidence type="ECO:0000256" key="7">
    <source>
        <dbReference type="ARBA" id="ARBA00022884"/>
    </source>
</evidence>
<reference evidence="13 14" key="1">
    <citation type="journal article" date="2014" name="PLoS ONE">
        <title>The first complete genome sequence of the class fimbriimonadia in the phylum armatimonadetes.</title>
        <authorList>
            <person name="Hu Z.Y."/>
            <person name="Wang Y.Z."/>
            <person name="Im W.T."/>
            <person name="Wang S.Y."/>
            <person name="Zhao G.P."/>
            <person name="Zheng H.J."/>
            <person name="Quan Z.X."/>
        </authorList>
    </citation>
    <scope>NUCLEOTIDE SEQUENCE [LARGE SCALE GENOMIC DNA]</scope>
    <source>
        <strain evidence="13">Gsoil 348</strain>
    </source>
</reference>
<feature type="binding site" evidence="11">
    <location>
        <position position="74"/>
    </location>
    <ligand>
        <name>FMN</name>
        <dbReference type="ChEBI" id="CHEBI:58210"/>
    </ligand>
</feature>
<dbReference type="SUPFAM" id="SSF51395">
    <property type="entry name" value="FMN-linked oxidoreductases"/>
    <property type="match status" value="1"/>
</dbReference>
<dbReference type="PANTHER" id="PTHR11082">
    <property type="entry name" value="TRNA-DIHYDROURIDINE SYNTHASE"/>
    <property type="match status" value="1"/>
</dbReference>
<dbReference type="EC" id="1.3.1.-" evidence="9"/>
<dbReference type="InterPro" id="IPR001269">
    <property type="entry name" value="DUS_fam"/>
</dbReference>
<dbReference type="AlphaFoldDB" id="A0A068NN21"/>
<dbReference type="InterPro" id="IPR018517">
    <property type="entry name" value="tRNA_hU_synthase_CS"/>
</dbReference>